<dbReference type="PANTHER" id="PTHR33397:SF5">
    <property type="entry name" value="RNASE YUTE-RELATED"/>
    <property type="match status" value="1"/>
</dbReference>
<keyword evidence="1" id="KW-1277">Toxin-antitoxin system</keyword>
<dbReference type="PANTHER" id="PTHR33397">
    <property type="entry name" value="UPF0331 PROTEIN YUTE"/>
    <property type="match status" value="1"/>
</dbReference>
<keyword evidence="3" id="KW-0378">Hydrolase</keyword>
<dbReference type="Proteomes" id="UP001596473">
    <property type="component" value="Unassembled WGS sequence"/>
</dbReference>
<gene>
    <name evidence="5" type="ORF">ACFQNF_08750</name>
</gene>
<dbReference type="SUPFAM" id="SSF81593">
    <property type="entry name" value="Nucleotidyltransferase substrate binding subunit/domain"/>
    <property type="match status" value="1"/>
</dbReference>
<organism evidence="5 6">
    <name type="scientific">Iodobacter arcticus</name>
    <dbReference type="NCBI Taxonomy" id="590593"/>
    <lineage>
        <taxon>Bacteria</taxon>
        <taxon>Pseudomonadati</taxon>
        <taxon>Pseudomonadota</taxon>
        <taxon>Betaproteobacteria</taxon>
        <taxon>Neisseriales</taxon>
        <taxon>Chitinibacteraceae</taxon>
        <taxon>Iodobacter</taxon>
    </lineage>
</organism>
<evidence type="ECO:0000313" key="5">
    <source>
        <dbReference type="EMBL" id="MFC7419973.1"/>
    </source>
</evidence>
<dbReference type="InterPro" id="IPR052379">
    <property type="entry name" value="Type_VII_TA_RNase"/>
</dbReference>
<accession>A0ABW2QW73</accession>
<comment type="caution">
    <text evidence="5">The sequence shown here is derived from an EMBL/GenBank/DDBJ whole genome shotgun (WGS) entry which is preliminary data.</text>
</comment>
<keyword evidence="6" id="KW-1185">Reference proteome</keyword>
<evidence type="ECO:0000256" key="1">
    <source>
        <dbReference type="ARBA" id="ARBA00022649"/>
    </source>
</evidence>
<evidence type="ECO:0000256" key="4">
    <source>
        <dbReference type="ARBA" id="ARBA00024207"/>
    </source>
</evidence>
<dbReference type="EMBL" id="JBHTBQ010000014">
    <property type="protein sequence ID" value="MFC7419973.1"/>
    <property type="molecule type" value="Genomic_DNA"/>
</dbReference>
<dbReference type="Gene3D" id="1.20.120.580">
    <property type="entry name" value="bsu32300-like"/>
    <property type="match status" value="1"/>
</dbReference>
<dbReference type="Pfam" id="PF01934">
    <property type="entry name" value="HepT-like"/>
    <property type="match status" value="1"/>
</dbReference>
<evidence type="ECO:0000313" key="6">
    <source>
        <dbReference type="Proteomes" id="UP001596473"/>
    </source>
</evidence>
<evidence type="ECO:0000256" key="2">
    <source>
        <dbReference type="ARBA" id="ARBA00022722"/>
    </source>
</evidence>
<proteinExistence type="inferred from homology"/>
<dbReference type="InterPro" id="IPR008201">
    <property type="entry name" value="HepT-like"/>
</dbReference>
<keyword evidence="2" id="KW-0540">Nuclease</keyword>
<dbReference type="NCBIfam" id="NF047751">
    <property type="entry name" value="HepT_toxin"/>
    <property type="match status" value="1"/>
</dbReference>
<protein>
    <submittedName>
        <fullName evidence="5">DUF86 domain-containing protein</fullName>
    </submittedName>
</protein>
<comment type="similarity">
    <text evidence="4">Belongs to the HepT RNase toxin family.</text>
</comment>
<name>A0ABW2QW73_9NEIS</name>
<dbReference type="InterPro" id="IPR037038">
    <property type="entry name" value="HepT-like_sf"/>
</dbReference>
<reference evidence="6" key="1">
    <citation type="journal article" date="2019" name="Int. J. Syst. Evol. Microbiol.">
        <title>The Global Catalogue of Microorganisms (GCM) 10K type strain sequencing project: providing services to taxonomists for standard genome sequencing and annotation.</title>
        <authorList>
            <consortium name="The Broad Institute Genomics Platform"/>
            <consortium name="The Broad Institute Genome Sequencing Center for Infectious Disease"/>
            <person name="Wu L."/>
            <person name="Ma J."/>
        </authorList>
    </citation>
    <scope>NUCLEOTIDE SEQUENCE [LARGE SCALE GENOMIC DNA]</scope>
    <source>
        <strain evidence="6">CCUG 62945</strain>
    </source>
</reference>
<evidence type="ECO:0000256" key="3">
    <source>
        <dbReference type="ARBA" id="ARBA00022801"/>
    </source>
</evidence>
<sequence length="139" mass="15621">MKLETYQAETAAHAARQGLILLEAKAKLKERGELSPLEFSGTAHALQVLTENAIGKAKHWLKACNMAVPVSAYDAFAMLCQLEQVTSSELQAWQRAIGLRNRIVHDYLNLDARVIYRLIDSSAYQFMLDFLNAPFKNKP</sequence>
<dbReference type="RefSeq" id="WP_380187614.1">
    <property type="nucleotide sequence ID" value="NZ_JBHTBQ010000014.1"/>
</dbReference>